<reference evidence="2 3" key="1">
    <citation type="submission" date="2018-06" db="EMBL/GenBank/DDBJ databases">
        <title>Streptacidiphilus pinicola sp. nov., isolated from pine grove soil.</title>
        <authorList>
            <person name="Roh S.G."/>
            <person name="Park S."/>
            <person name="Kim M.-K."/>
            <person name="Yun B.-R."/>
            <person name="Park J."/>
            <person name="Kim M.J."/>
            <person name="Kim Y.S."/>
            <person name="Kim S.B."/>
        </authorList>
    </citation>
    <scope>NUCLEOTIDE SEQUENCE [LARGE SCALE GENOMIC DNA]</scope>
    <source>
        <strain evidence="2 3">MMS16-CNU450</strain>
    </source>
</reference>
<dbReference type="GO" id="GO:0016747">
    <property type="term" value="F:acyltransferase activity, transferring groups other than amino-acyl groups"/>
    <property type="evidence" value="ECO:0007669"/>
    <property type="project" value="InterPro"/>
</dbReference>
<dbReference type="EMBL" id="QKYN01000086">
    <property type="protein sequence ID" value="RAG83476.1"/>
    <property type="molecule type" value="Genomic_DNA"/>
</dbReference>
<gene>
    <name evidence="2" type="ORF">DN069_21825</name>
</gene>
<dbReference type="Gene3D" id="3.40.630.30">
    <property type="match status" value="1"/>
</dbReference>
<evidence type="ECO:0000259" key="1">
    <source>
        <dbReference type="PROSITE" id="PS51186"/>
    </source>
</evidence>
<dbReference type="RefSeq" id="WP_111503371.1">
    <property type="nucleotide sequence ID" value="NZ_QKYN01000086.1"/>
</dbReference>
<dbReference type="SUPFAM" id="SSF55729">
    <property type="entry name" value="Acyl-CoA N-acyltransferases (Nat)"/>
    <property type="match status" value="1"/>
</dbReference>
<dbReference type="InterPro" id="IPR016181">
    <property type="entry name" value="Acyl_CoA_acyltransferase"/>
</dbReference>
<dbReference type="CDD" id="cd04301">
    <property type="entry name" value="NAT_SF"/>
    <property type="match status" value="1"/>
</dbReference>
<protein>
    <submittedName>
        <fullName evidence="2">GNAT family N-acetyltransferase</fullName>
    </submittedName>
</protein>
<dbReference type="InterPro" id="IPR000182">
    <property type="entry name" value="GNAT_dom"/>
</dbReference>
<accession>A0A2X0IZV6</accession>
<keyword evidence="3" id="KW-1185">Reference proteome</keyword>
<sequence length="221" mass="23455">MDPRTADLVRAWAVGWAVSRRKPRPTERPWGLYIDVAEPELAGRHVVERADESCIRDACASVTTGDVWLEVPGPLDEVAERLPAGWRVDPAESGHLMAAELGASAAPAPGGYALTTTEEDDVTYVRVLDATGAVAAHGQLAVVGRTAVVDRVRTEEAHRRRGLGSLVMRTLTDRALARGAEVGVLGASDAGRALYETLGWTRHSPLAACAPPPVRPGTDGD</sequence>
<feature type="domain" description="N-acetyltransferase" evidence="1">
    <location>
        <begin position="73"/>
        <end position="221"/>
    </location>
</feature>
<dbReference type="AlphaFoldDB" id="A0A2X0IZV6"/>
<organism evidence="2 3">
    <name type="scientific">Streptacidiphilus pinicola</name>
    <dbReference type="NCBI Taxonomy" id="2219663"/>
    <lineage>
        <taxon>Bacteria</taxon>
        <taxon>Bacillati</taxon>
        <taxon>Actinomycetota</taxon>
        <taxon>Actinomycetes</taxon>
        <taxon>Kitasatosporales</taxon>
        <taxon>Streptomycetaceae</taxon>
        <taxon>Streptacidiphilus</taxon>
    </lineage>
</organism>
<keyword evidence="2" id="KW-0808">Transferase</keyword>
<proteinExistence type="predicted"/>
<dbReference type="OrthoDB" id="4966223at2"/>
<name>A0A2X0IZV6_9ACTN</name>
<evidence type="ECO:0000313" key="3">
    <source>
        <dbReference type="Proteomes" id="UP000248889"/>
    </source>
</evidence>
<comment type="caution">
    <text evidence="2">The sequence shown here is derived from an EMBL/GenBank/DDBJ whole genome shotgun (WGS) entry which is preliminary data.</text>
</comment>
<evidence type="ECO:0000313" key="2">
    <source>
        <dbReference type="EMBL" id="RAG83476.1"/>
    </source>
</evidence>
<dbReference type="PROSITE" id="PS51186">
    <property type="entry name" value="GNAT"/>
    <property type="match status" value="1"/>
</dbReference>
<dbReference type="Proteomes" id="UP000248889">
    <property type="component" value="Unassembled WGS sequence"/>
</dbReference>
<dbReference type="Pfam" id="PF00583">
    <property type="entry name" value="Acetyltransf_1"/>
    <property type="match status" value="1"/>
</dbReference>